<accession>A0A953JCR3</accession>
<protein>
    <submittedName>
        <fullName evidence="1">Uncharacterized protein</fullName>
    </submittedName>
</protein>
<gene>
    <name evidence="1" type="ORF">K8I29_04145</name>
</gene>
<evidence type="ECO:0000313" key="2">
    <source>
        <dbReference type="Proteomes" id="UP000705867"/>
    </source>
</evidence>
<name>A0A953JCR3_9BACT</name>
<sequence length="175" mass="19141">MDAISDGTAFPVRLYKSIGGSPAPEELLAKFRMYLPDQPGSLAGFASTIAEERGTLGKFRRIESFSVGPLLFEVFESHGGHAPGQVFCLNREYGLLFTSDFLLNVPSLSPEEREHLSLCRYLLTNPNSNSPVYREETAALRGIVSALDEVLRPLGRFTRVFPGHADYCRGAGGEG</sequence>
<proteinExistence type="predicted"/>
<dbReference type="InterPro" id="IPR036866">
    <property type="entry name" value="RibonucZ/Hydroxyglut_hydro"/>
</dbReference>
<reference evidence="1" key="1">
    <citation type="journal article" date="2021" name="bioRxiv">
        <title>Unraveling nitrogen, sulfur and carbon metabolic pathways and microbial community transcriptional responses to substrate deprivation and toxicity stresses in a bioreactor mimicking anoxic brackish coastal sediment conditions.</title>
        <authorList>
            <person name="Martins P.D."/>
            <person name="Echeveste M.J."/>
            <person name="Arshad A."/>
            <person name="Kurth J."/>
            <person name="Ouboter H."/>
            <person name="Jetten M.S.M."/>
            <person name="Welte C.U."/>
        </authorList>
    </citation>
    <scope>NUCLEOTIDE SEQUENCE</scope>
    <source>
        <strain evidence="1">MAG_39</strain>
    </source>
</reference>
<evidence type="ECO:0000313" key="1">
    <source>
        <dbReference type="EMBL" id="MBZ0155391.1"/>
    </source>
</evidence>
<dbReference type="SUPFAM" id="SSF56281">
    <property type="entry name" value="Metallo-hydrolase/oxidoreductase"/>
    <property type="match status" value="1"/>
</dbReference>
<dbReference type="Gene3D" id="3.60.15.10">
    <property type="entry name" value="Ribonuclease Z/Hydroxyacylglutathione hydrolase-like"/>
    <property type="match status" value="1"/>
</dbReference>
<dbReference type="EMBL" id="JAIOIV010000031">
    <property type="protein sequence ID" value="MBZ0155391.1"/>
    <property type="molecule type" value="Genomic_DNA"/>
</dbReference>
<organism evidence="1 2">
    <name type="scientific">Candidatus Nitrobium versatile</name>
    <dbReference type="NCBI Taxonomy" id="2884831"/>
    <lineage>
        <taxon>Bacteria</taxon>
        <taxon>Pseudomonadati</taxon>
        <taxon>Nitrospirota</taxon>
        <taxon>Nitrospiria</taxon>
        <taxon>Nitrospirales</taxon>
        <taxon>Nitrospiraceae</taxon>
        <taxon>Candidatus Nitrobium</taxon>
    </lineage>
</organism>
<reference evidence="1" key="2">
    <citation type="submission" date="2021-08" db="EMBL/GenBank/DDBJ databases">
        <authorList>
            <person name="Dalcin Martins P."/>
        </authorList>
    </citation>
    <scope>NUCLEOTIDE SEQUENCE</scope>
    <source>
        <strain evidence="1">MAG_39</strain>
    </source>
</reference>
<dbReference type="Proteomes" id="UP000705867">
    <property type="component" value="Unassembled WGS sequence"/>
</dbReference>
<dbReference type="AlphaFoldDB" id="A0A953JCR3"/>
<comment type="caution">
    <text evidence="1">The sequence shown here is derived from an EMBL/GenBank/DDBJ whole genome shotgun (WGS) entry which is preliminary data.</text>
</comment>